<feature type="compositionally biased region" description="Low complexity" evidence="1">
    <location>
        <begin position="9"/>
        <end position="20"/>
    </location>
</feature>
<sequence>MATPPTSPPTTTVSSPSPTSLASTAANVSSSMFSSVTVQNIGSMVPIKLKRDNYLLWKSLFAPIFRRYRLSGIVDGTEPCPSVSIPDSTGSSTIPNPAFDTWYEKDQNIIIWINSTLSEDLIPFTVGIQSARDLWLNLEKRFAGVSRSHVHHLRSRLQSMQKGTSSVSEYLQQIKQLSDALAAAGAPIDDSDIIAIILNGLPSEFESFIDSIELRLTSTSVDDLHGLLLSKELSLARKKLQSSSSHSEPFKAFASTQGASAPLLSTPPSFQAPHTYSGSGPHQAFAATHFRSRGRGSRHFGSSKSSSQFQAPPRNSSSTYGQGRAQYLPSPHYSSGGKTVCQICNSSGHAAIDCYNRMNHAFHGRIPPAKLSAMCANATSAPSSSTWLVDSGASSHMTPHYNNLQTPSAYNGQEQVFIGDGQGLPISHSGTSILRPRIGEDAFSGPC</sequence>
<dbReference type="PANTHER" id="PTHR47481:SF31">
    <property type="entry name" value="OS01G0873500 PROTEIN"/>
    <property type="match status" value="1"/>
</dbReference>
<evidence type="ECO:0000313" key="3">
    <source>
        <dbReference type="RefSeq" id="XP_021802648.1"/>
    </source>
</evidence>
<dbReference type="RefSeq" id="XP_021802648.1">
    <property type="nucleotide sequence ID" value="XM_021946956.1"/>
</dbReference>
<evidence type="ECO:0000313" key="2">
    <source>
        <dbReference type="Proteomes" id="UP000515124"/>
    </source>
</evidence>
<dbReference type="Pfam" id="PF14223">
    <property type="entry name" value="Retrotran_gag_2"/>
    <property type="match status" value="1"/>
</dbReference>
<dbReference type="Proteomes" id="UP000515124">
    <property type="component" value="Unplaced"/>
</dbReference>
<accession>A0A6P5RL78</accession>
<protein>
    <submittedName>
        <fullName evidence="3">Uncharacterized protein LOC110746720 isoform X1</fullName>
    </submittedName>
</protein>
<dbReference type="PANTHER" id="PTHR47481">
    <property type="match status" value="1"/>
</dbReference>
<name>A0A6P5RL78_PRUAV</name>
<reference evidence="3" key="1">
    <citation type="submission" date="2025-08" db="UniProtKB">
        <authorList>
            <consortium name="RefSeq"/>
        </authorList>
    </citation>
    <scope>IDENTIFICATION</scope>
</reference>
<dbReference type="KEGG" id="pavi:110746720"/>
<keyword evidence="2" id="KW-1185">Reference proteome</keyword>
<proteinExistence type="predicted"/>
<dbReference type="GeneID" id="110746720"/>
<dbReference type="AlphaFoldDB" id="A0A6P5RL78"/>
<feature type="region of interest" description="Disordered" evidence="1">
    <location>
        <begin position="294"/>
        <end position="331"/>
    </location>
</feature>
<feature type="compositionally biased region" description="Polar residues" evidence="1">
    <location>
        <begin position="308"/>
        <end position="321"/>
    </location>
</feature>
<evidence type="ECO:0000256" key="1">
    <source>
        <dbReference type="SAM" id="MobiDB-lite"/>
    </source>
</evidence>
<organism evidence="2 3">
    <name type="scientific">Prunus avium</name>
    <name type="common">Cherry</name>
    <name type="synonym">Cerasus avium</name>
    <dbReference type="NCBI Taxonomy" id="42229"/>
    <lineage>
        <taxon>Eukaryota</taxon>
        <taxon>Viridiplantae</taxon>
        <taxon>Streptophyta</taxon>
        <taxon>Embryophyta</taxon>
        <taxon>Tracheophyta</taxon>
        <taxon>Spermatophyta</taxon>
        <taxon>Magnoliopsida</taxon>
        <taxon>eudicotyledons</taxon>
        <taxon>Gunneridae</taxon>
        <taxon>Pentapetalae</taxon>
        <taxon>rosids</taxon>
        <taxon>fabids</taxon>
        <taxon>Rosales</taxon>
        <taxon>Rosaceae</taxon>
        <taxon>Amygdaloideae</taxon>
        <taxon>Amygdaleae</taxon>
        <taxon>Prunus</taxon>
    </lineage>
</organism>
<gene>
    <name evidence="3" type="primary">LOC110746720</name>
</gene>
<feature type="region of interest" description="Disordered" evidence="1">
    <location>
        <begin position="1"/>
        <end position="20"/>
    </location>
</feature>